<keyword evidence="2" id="KW-0503">Monooxygenase</keyword>
<dbReference type="PANTHER" id="PTHR34474">
    <property type="entry name" value="SIGNAL TRANSDUCTION PROTEIN TRAP"/>
    <property type="match status" value="1"/>
</dbReference>
<dbReference type="InterPro" id="IPR011008">
    <property type="entry name" value="Dimeric_a/b-barrel"/>
</dbReference>
<dbReference type="Pfam" id="PF03992">
    <property type="entry name" value="ABM"/>
    <property type="match status" value="1"/>
</dbReference>
<dbReference type="Gene3D" id="3.30.70.100">
    <property type="match status" value="1"/>
</dbReference>
<dbReference type="GO" id="GO:0004392">
    <property type="term" value="F:heme oxygenase (decyclizing) activity"/>
    <property type="evidence" value="ECO:0007669"/>
    <property type="project" value="UniProtKB-EC"/>
</dbReference>
<dbReference type="EC" id="1.14.14.18" evidence="2"/>
<gene>
    <name evidence="2" type="ORF">MGWOODY_Clf2317</name>
</gene>
<name>A0A160VBQ2_9ZZZZ</name>
<reference evidence="2" key="1">
    <citation type="submission" date="2015-10" db="EMBL/GenBank/DDBJ databases">
        <authorList>
            <person name="Gilbert D.G."/>
        </authorList>
    </citation>
    <scope>NUCLEOTIDE SEQUENCE</scope>
</reference>
<sequence>MYAVTNRIRIENGHGDDMEEVFRKRGGVQNEPGFKSFELWRLDKEDDHEVCMVVTHWESEDDFKNWTRSDSFKESHAGPHPTYILGGELATYDVKISIVKD</sequence>
<dbReference type="InterPro" id="IPR007138">
    <property type="entry name" value="ABM_dom"/>
</dbReference>
<dbReference type="AlphaFoldDB" id="A0A160VBQ2"/>
<feature type="domain" description="ABM" evidence="1">
    <location>
        <begin position="2"/>
        <end position="92"/>
    </location>
</feature>
<evidence type="ECO:0000259" key="1">
    <source>
        <dbReference type="PROSITE" id="PS51725"/>
    </source>
</evidence>
<accession>A0A160VBQ2</accession>
<proteinExistence type="predicted"/>
<keyword evidence="2" id="KW-0560">Oxidoreductase</keyword>
<dbReference type="InterPro" id="IPR050404">
    <property type="entry name" value="Heme-degrading_MO"/>
</dbReference>
<dbReference type="PANTHER" id="PTHR34474:SF2">
    <property type="entry name" value="SIGNAL TRANSDUCTION PROTEIN TRAP"/>
    <property type="match status" value="1"/>
</dbReference>
<dbReference type="PROSITE" id="PS51725">
    <property type="entry name" value="ABM"/>
    <property type="match status" value="1"/>
</dbReference>
<dbReference type="EMBL" id="FAXA01000423">
    <property type="protein sequence ID" value="CUV03468.1"/>
    <property type="molecule type" value="Genomic_DNA"/>
</dbReference>
<organism evidence="2">
    <name type="scientific">hydrothermal vent metagenome</name>
    <dbReference type="NCBI Taxonomy" id="652676"/>
    <lineage>
        <taxon>unclassified sequences</taxon>
        <taxon>metagenomes</taxon>
        <taxon>ecological metagenomes</taxon>
    </lineage>
</organism>
<evidence type="ECO:0000313" key="2">
    <source>
        <dbReference type="EMBL" id="CUV03468.1"/>
    </source>
</evidence>
<dbReference type="SUPFAM" id="SSF54909">
    <property type="entry name" value="Dimeric alpha+beta barrel"/>
    <property type="match status" value="1"/>
</dbReference>
<protein>
    <submittedName>
        <fullName evidence="2">Heme-degrading monooxygenase IsdG</fullName>
        <ecNumber evidence="2">1.14.14.18</ecNumber>
    </submittedName>
</protein>